<proteinExistence type="predicted"/>
<dbReference type="InterPro" id="IPR052895">
    <property type="entry name" value="HetReg/Transcr_Mod"/>
</dbReference>
<dbReference type="EMBL" id="CAUWAG010000019">
    <property type="protein sequence ID" value="CAJ2512485.1"/>
    <property type="molecule type" value="Genomic_DNA"/>
</dbReference>
<name>A0AAI8YPQ6_9PEZI</name>
<accession>A0AAI8YPQ6</accession>
<dbReference type="Proteomes" id="UP001295740">
    <property type="component" value="Unassembled WGS sequence"/>
</dbReference>
<gene>
    <name evidence="2" type="ORF">KHLLAP_LOCUS12953</name>
</gene>
<evidence type="ECO:0000313" key="3">
    <source>
        <dbReference type="Proteomes" id="UP001295740"/>
    </source>
</evidence>
<organism evidence="2 3">
    <name type="scientific">Anthostomella pinea</name>
    <dbReference type="NCBI Taxonomy" id="933095"/>
    <lineage>
        <taxon>Eukaryota</taxon>
        <taxon>Fungi</taxon>
        <taxon>Dikarya</taxon>
        <taxon>Ascomycota</taxon>
        <taxon>Pezizomycotina</taxon>
        <taxon>Sordariomycetes</taxon>
        <taxon>Xylariomycetidae</taxon>
        <taxon>Xylariales</taxon>
        <taxon>Xylariaceae</taxon>
        <taxon>Anthostomella</taxon>
    </lineage>
</organism>
<dbReference type="InterPro" id="IPR010730">
    <property type="entry name" value="HET"/>
</dbReference>
<dbReference type="PANTHER" id="PTHR24148:SF64">
    <property type="entry name" value="HETEROKARYON INCOMPATIBILITY DOMAIN-CONTAINING PROTEIN"/>
    <property type="match status" value="1"/>
</dbReference>
<sequence>MESNTDDLSTTLYGTVTADGPDGIRLIHLLPGALTDELRCTLVGADLPPDANSSSPPPYEALSYVWGPPVFDAMIVCNEDIHFKITSNLHRSLVRLRALDQPRVLWVDQICINQASKPDRAAQLQTTLIEFIQTLASARRQQHRDGLTVSDGNDVRSALQLSQMDAAQRKRYGLPGWQDARWKMLLYIYAAFWMRRTWIVQEVALPRKVDVMIGPVLMDWQGFSSVLFYVESLKVFGMDFGSLSSWKAFLALGARRARTQNGEFSPLSEVLFEHRRGKATDARDRVFGLMGLAAEREKMSLVADYEASVMSVFTDVTVDMLRRSGNLDILGLVGPVRTDRPEGLPSWVPDYGSPQGPHPVTKRGTIYTTKNPQVSTIFAASGRLQPFFSIDERHALVLPAVIIGEIGELAGCCVGQQDDDVDVQHGLGQVGVAYGFQQLPDQIETRNTSLSWGNLTHKIMETSPAYYEATGESTRDALLMTAFEGQGDKITDEIRALYGLEGFSLAVWRILTLGRGCMWLPAAMPLALAQGFLVFISMPFWNMLGYPSVSTVNNYTEMTKDATDRRLFCTTTDGLVGLAPPGSVPGDNVALLQGGRAPVVLR</sequence>
<evidence type="ECO:0000259" key="1">
    <source>
        <dbReference type="Pfam" id="PF06985"/>
    </source>
</evidence>
<feature type="domain" description="Heterokaryon incompatibility" evidence="1">
    <location>
        <begin position="59"/>
        <end position="202"/>
    </location>
</feature>
<dbReference type="Pfam" id="PF06985">
    <property type="entry name" value="HET"/>
    <property type="match status" value="1"/>
</dbReference>
<dbReference type="PANTHER" id="PTHR24148">
    <property type="entry name" value="ANKYRIN REPEAT DOMAIN-CONTAINING PROTEIN 39 HOMOLOG-RELATED"/>
    <property type="match status" value="1"/>
</dbReference>
<dbReference type="AlphaFoldDB" id="A0AAI8YPQ6"/>
<reference evidence="2" key="1">
    <citation type="submission" date="2023-10" db="EMBL/GenBank/DDBJ databases">
        <authorList>
            <person name="Hackl T."/>
        </authorList>
    </citation>
    <scope>NUCLEOTIDE SEQUENCE</scope>
</reference>
<keyword evidence="3" id="KW-1185">Reference proteome</keyword>
<comment type="caution">
    <text evidence="2">The sequence shown here is derived from an EMBL/GenBank/DDBJ whole genome shotgun (WGS) entry which is preliminary data.</text>
</comment>
<evidence type="ECO:0000313" key="2">
    <source>
        <dbReference type="EMBL" id="CAJ2512485.1"/>
    </source>
</evidence>
<protein>
    <submittedName>
        <fullName evidence="2">Uu.00g055000.m01.CDS01</fullName>
    </submittedName>
</protein>